<dbReference type="GO" id="GO:0005737">
    <property type="term" value="C:cytoplasm"/>
    <property type="evidence" value="ECO:0007669"/>
    <property type="project" value="UniProtKB-SubCell"/>
</dbReference>
<evidence type="ECO:0000313" key="6">
    <source>
        <dbReference type="Proteomes" id="UP000597762"/>
    </source>
</evidence>
<evidence type="ECO:0000256" key="2">
    <source>
        <dbReference type="ARBA" id="ARBA00022490"/>
    </source>
</evidence>
<feature type="domain" description="PDZ" evidence="4">
    <location>
        <begin position="35"/>
        <end position="123"/>
    </location>
</feature>
<dbReference type="InterPro" id="IPR052122">
    <property type="entry name" value="Intracell_Traff_Signaling_Reg"/>
</dbReference>
<evidence type="ECO:0000256" key="1">
    <source>
        <dbReference type="ARBA" id="ARBA00004496"/>
    </source>
</evidence>
<name>A0A812BS11_ACAPH</name>
<dbReference type="InterPro" id="IPR001478">
    <property type="entry name" value="PDZ"/>
</dbReference>
<dbReference type="Pfam" id="PF00595">
    <property type="entry name" value="PDZ"/>
    <property type="match status" value="1"/>
</dbReference>
<dbReference type="PROSITE" id="PS50106">
    <property type="entry name" value="PDZ"/>
    <property type="match status" value="1"/>
</dbReference>
<keyword evidence="6" id="KW-1185">Reference proteome</keyword>
<keyword evidence="3" id="KW-0175">Coiled coil</keyword>
<dbReference type="CDD" id="cd06713">
    <property type="entry name" value="PDZ_tamalin_CYTIP-like"/>
    <property type="match status" value="1"/>
</dbReference>
<evidence type="ECO:0000313" key="5">
    <source>
        <dbReference type="EMBL" id="CAE1238104.1"/>
    </source>
</evidence>
<dbReference type="Proteomes" id="UP000597762">
    <property type="component" value="Unassembled WGS sequence"/>
</dbReference>
<dbReference type="SUPFAM" id="SSF50156">
    <property type="entry name" value="PDZ domain-like"/>
    <property type="match status" value="1"/>
</dbReference>
<dbReference type="PANTHER" id="PTHR15963:SF5">
    <property type="entry name" value="SHORT SPINDLE 6, ISOFORM A"/>
    <property type="match status" value="1"/>
</dbReference>
<keyword evidence="2" id="KW-0963">Cytoplasm</keyword>
<sequence>MLVIPKVSSVGEELHHLEKDRSISTDPTESRKRRTIRLIRSNSSWGFTLQTYGIRHKKTNEIEITTYVDYVEIDSPAWVSGMRRGDVILSVNGESVEQSTHQQLVEKIKACTQNMRLVVLFEDCCRKVELHDRYIKLKKVLKEKRRELRLLEEQEHCILQGVTRMDCARLSCRSSASSLDSTLDRYSLIRPSSMGNMPTTSHFPFFRTTDSDTTNSFYSEASENGSIFGIVGVDLDSDTHSCASSVISSGAPDCVMPETPLGGSCSGSSNSVMENEPHLQVGTQERRLNEFEQELYTMAKDSVGEGLAEEQLWQPELMMEGLVPPPLLLPNEHINERDEITRL</sequence>
<dbReference type="AlphaFoldDB" id="A0A812BS11"/>
<comment type="caution">
    <text evidence="5">The sequence shown here is derived from an EMBL/GenBank/DDBJ whole genome shotgun (WGS) entry which is preliminary data.</text>
</comment>
<evidence type="ECO:0000259" key="4">
    <source>
        <dbReference type="PROSITE" id="PS50106"/>
    </source>
</evidence>
<dbReference type="InterPro" id="IPR036034">
    <property type="entry name" value="PDZ_sf"/>
</dbReference>
<protein>
    <recommendedName>
        <fullName evidence="4">PDZ domain-containing protein</fullName>
    </recommendedName>
</protein>
<organism evidence="5 6">
    <name type="scientific">Acanthosepion pharaonis</name>
    <name type="common">Pharaoh cuttlefish</name>
    <name type="synonym">Sepia pharaonis</name>
    <dbReference type="NCBI Taxonomy" id="158019"/>
    <lineage>
        <taxon>Eukaryota</taxon>
        <taxon>Metazoa</taxon>
        <taxon>Spiralia</taxon>
        <taxon>Lophotrochozoa</taxon>
        <taxon>Mollusca</taxon>
        <taxon>Cephalopoda</taxon>
        <taxon>Coleoidea</taxon>
        <taxon>Decapodiformes</taxon>
        <taxon>Sepiida</taxon>
        <taxon>Sepiina</taxon>
        <taxon>Sepiidae</taxon>
        <taxon>Acanthosepion</taxon>
    </lineage>
</organism>
<comment type="subcellular location">
    <subcellularLocation>
        <location evidence="1">Cytoplasm</location>
    </subcellularLocation>
</comment>
<gene>
    <name evidence="5" type="ORF">SPHA_21076</name>
</gene>
<reference evidence="5" key="1">
    <citation type="submission" date="2021-01" db="EMBL/GenBank/DDBJ databases">
        <authorList>
            <person name="Li R."/>
            <person name="Bekaert M."/>
        </authorList>
    </citation>
    <scope>NUCLEOTIDE SEQUENCE</scope>
    <source>
        <strain evidence="5">Farmed</strain>
    </source>
</reference>
<dbReference type="Gene3D" id="2.30.42.10">
    <property type="match status" value="1"/>
</dbReference>
<evidence type="ECO:0000256" key="3">
    <source>
        <dbReference type="SAM" id="Coils"/>
    </source>
</evidence>
<dbReference type="EMBL" id="CAHIKZ030000776">
    <property type="protein sequence ID" value="CAE1238104.1"/>
    <property type="molecule type" value="Genomic_DNA"/>
</dbReference>
<feature type="coiled-coil region" evidence="3">
    <location>
        <begin position="127"/>
        <end position="154"/>
    </location>
</feature>
<proteinExistence type="predicted"/>
<dbReference type="OrthoDB" id="10041077at2759"/>
<dbReference type="SMART" id="SM00228">
    <property type="entry name" value="PDZ"/>
    <property type="match status" value="1"/>
</dbReference>
<dbReference type="PANTHER" id="PTHR15963">
    <property type="entry name" value="GENERAL RECEPTOR FOR PHOSPHOINOSITIDES 1-ASSOCIATED SCAFFOLD PROTEIN-RELATED"/>
    <property type="match status" value="1"/>
</dbReference>
<accession>A0A812BS11</accession>